<dbReference type="Proteomes" id="UP000244441">
    <property type="component" value="Chromosome"/>
</dbReference>
<dbReference type="GO" id="GO:0042597">
    <property type="term" value="C:periplasmic space"/>
    <property type="evidence" value="ECO:0007669"/>
    <property type="project" value="UniProtKB-SubCell"/>
</dbReference>
<dbReference type="KEGG" id="cate:C2869_16650"/>
<comment type="similarity">
    <text evidence="3">In the N-terminal section; belongs to the FlgJ family.</text>
</comment>
<evidence type="ECO:0000256" key="6">
    <source>
        <dbReference type="ARBA" id="ARBA00022764"/>
    </source>
</evidence>
<accession>A0A2S0VUR2</accession>
<dbReference type="Pfam" id="PF01832">
    <property type="entry name" value="Glucosaminidase"/>
    <property type="match status" value="1"/>
</dbReference>
<dbReference type="Gene3D" id="1.10.530.10">
    <property type="match status" value="1"/>
</dbReference>
<evidence type="ECO:0000256" key="7">
    <source>
        <dbReference type="ARBA" id="ARBA00022795"/>
    </source>
</evidence>
<sequence length="349" mass="39024">MDKLEQTQMLYHDPAGLDQLRQAGQNNDKEALRKAAQHFESIFMNMLLKSMRKANEALEDKDSPFNSHSAKFYQGMADDQLATELSSTGALGLADIIVQQLSPEKDNYMPGSVVRSDGLLPDGGWQQKSVNPLALATEQADDEKNQDPLAVLRIHSEQLQNSVLKVAEEKSKQLSQFQQPIEQDEQFKDKQDFVSKLLPIAEKVASSIGLPPIAMVAQAALETGWGQKMIKTVSGDNAFNFFGIKADSRWQGDSAVRNTMEFKHGQMVTEKAKFRAYDSIEQGLSDYVSFIKDQPRYQGALKSTNDPQQYFTELQKAGYATDPNYAKKILSVLQDKVFNSAKAEKPNLY</sequence>
<dbReference type="GO" id="GO:0004040">
    <property type="term" value="F:amidase activity"/>
    <property type="evidence" value="ECO:0007669"/>
    <property type="project" value="InterPro"/>
</dbReference>
<dbReference type="AlphaFoldDB" id="A0A2S0VUR2"/>
<comment type="subcellular location">
    <subcellularLocation>
        <location evidence="2">Periplasm</location>
    </subcellularLocation>
</comment>
<keyword evidence="14" id="KW-1185">Reference proteome</keyword>
<dbReference type="InterPro" id="IPR051056">
    <property type="entry name" value="Glycosyl_Hydrolase_73"/>
</dbReference>
<keyword evidence="13" id="KW-0966">Cell projection</keyword>
<reference evidence="13 14" key="1">
    <citation type="submission" date="2018-01" db="EMBL/GenBank/DDBJ databases">
        <title>Genome sequence of a Cantenovulum-like bacteria.</title>
        <authorList>
            <person name="Tan W.R."/>
            <person name="Lau N.-S."/>
            <person name="Go F."/>
            <person name="Amirul A.-A.A."/>
        </authorList>
    </citation>
    <scope>NUCLEOTIDE SEQUENCE [LARGE SCALE GENOMIC DNA]</scope>
    <source>
        <strain evidence="13 14">CCB-QB4</strain>
    </source>
</reference>
<dbReference type="GO" id="GO:0071973">
    <property type="term" value="P:bacterial-type flagellum-dependent cell motility"/>
    <property type="evidence" value="ECO:0007669"/>
    <property type="project" value="TreeGrafter"/>
</dbReference>
<evidence type="ECO:0000256" key="9">
    <source>
        <dbReference type="ARBA" id="ARBA00023295"/>
    </source>
</evidence>
<evidence type="ECO:0000256" key="3">
    <source>
        <dbReference type="ARBA" id="ARBA00006880"/>
    </source>
</evidence>
<evidence type="ECO:0000256" key="10">
    <source>
        <dbReference type="ARBA" id="ARBA00023316"/>
    </source>
</evidence>
<dbReference type="InterPro" id="IPR019301">
    <property type="entry name" value="Flagellar_prot_FlgJ_N"/>
</dbReference>
<evidence type="ECO:0000313" key="13">
    <source>
        <dbReference type="EMBL" id="AWB67949.1"/>
    </source>
</evidence>
<protein>
    <recommendedName>
        <fullName evidence="5">Peptidoglycan hydrolase FlgJ</fullName>
    </recommendedName>
    <alternativeName>
        <fullName evidence="11">Muramidase FlgJ</fullName>
    </alternativeName>
</protein>
<evidence type="ECO:0000256" key="8">
    <source>
        <dbReference type="ARBA" id="ARBA00022801"/>
    </source>
</evidence>
<evidence type="ECO:0000256" key="4">
    <source>
        <dbReference type="ARBA" id="ARBA00007974"/>
    </source>
</evidence>
<dbReference type="NCBIfam" id="TIGR02541">
    <property type="entry name" value="flagell_FlgJ"/>
    <property type="match status" value="1"/>
</dbReference>
<evidence type="ECO:0000256" key="11">
    <source>
        <dbReference type="ARBA" id="ARBA00030835"/>
    </source>
</evidence>
<gene>
    <name evidence="13" type="ORF">C2869_16650</name>
</gene>
<dbReference type="InterPro" id="IPR002901">
    <property type="entry name" value="MGlyc_endo_b_GlcNAc-like_dom"/>
</dbReference>
<evidence type="ECO:0000256" key="2">
    <source>
        <dbReference type="ARBA" id="ARBA00004418"/>
    </source>
</evidence>
<dbReference type="Gene3D" id="2.10.70.40">
    <property type="entry name" value="peptidoglycan hydrolase"/>
    <property type="match status" value="1"/>
</dbReference>
<keyword evidence="13" id="KW-0282">Flagellum</keyword>
<proteinExistence type="inferred from homology"/>
<dbReference type="PANTHER" id="PTHR33308:SF9">
    <property type="entry name" value="PEPTIDOGLYCAN HYDROLASE FLGJ"/>
    <property type="match status" value="1"/>
</dbReference>
<dbReference type="GO" id="GO:0071555">
    <property type="term" value="P:cell wall organization"/>
    <property type="evidence" value="ECO:0007669"/>
    <property type="project" value="UniProtKB-KW"/>
</dbReference>
<comment type="similarity">
    <text evidence="4">In the C-terminal section; belongs to the glycosyl hydrolase 73 family.</text>
</comment>
<dbReference type="SMART" id="SM00047">
    <property type="entry name" value="LYZ2"/>
    <property type="match status" value="1"/>
</dbReference>
<organism evidence="13 14">
    <name type="scientific">Saccharobesus litoralis</name>
    <dbReference type="NCBI Taxonomy" id="2172099"/>
    <lineage>
        <taxon>Bacteria</taxon>
        <taxon>Pseudomonadati</taxon>
        <taxon>Pseudomonadota</taxon>
        <taxon>Gammaproteobacteria</taxon>
        <taxon>Alteromonadales</taxon>
        <taxon>Alteromonadaceae</taxon>
        <taxon>Saccharobesus</taxon>
    </lineage>
</organism>
<keyword evidence="13" id="KW-0969">Cilium</keyword>
<feature type="domain" description="Mannosyl-glycoprotein endo-beta-N-acetylglucosamidase-like" evidence="12">
    <location>
        <begin position="178"/>
        <end position="339"/>
    </location>
</feature>
<comment type="function">
    <text evidence="1">Flagellum-specific muramidase which hydrolyzes the peptidoglycan layer to assemble the rod structure in the periplasmic space.</text>
</comment>
<dbReference type="PANTHER" id="PTHR33308">
    <property type="entry name" value="PEPTIDOGLYCAN HYDROLASE FLGJ"/>
    <property type="match status" value="1"/>
</dbReference>
<dbReference type="GO" id="GO:0016798">
    <property type="term" value="F:hydrolase activity, acting on glycosyl bonds"/>
    <property type="evidence" value="ECO:0007669"/>
    <property type="project" value="UniProtKB-KW"/>
</dbReference>
<keyword evidence="7" id="KW-1005">Bacterial flagellum biogenesis</keyword>
<keyword evidence="6" id="KW-0574">Periplasm</keyword>
<evidence type="ECO:0000256" key="1">
    <source>
        <dbReference type="ARBA" id="ARBA00002954"/>
    </source>
</evidence>
<evidence type="ECO:0000259" key="12">
    <source>
        <dbReference type="SMART" id="SM00047"/>
    </source>
</evidence>
<dbReference type="InterPro" id="IPR013377">
    <property type="entry name" value="FlgJ"/>
</dbReference>
<dbReference type="GO" id="GO:0044780">
    <property type="term" value="P:bacterial-type flagellum assembly"/>
    <property type="evidence" value="ECO:0007669"/>
    <property type="project" value="InterPro"/>
</dbReference>
<dbReference type="EMBL" id="CP026604">
    <property type="protein sequence ID" value="AWB67949.1"/>
    <property type="molecule type" value="Genomic_DNA"/>
</dbReference>
<dbReference type="OrthoDB" id="289937at2"/>
<keyword evidence="8 13" id="KW-0378">Hydrolase</keyword>
<name>A0A2S0VUR2_9ALTE</name>
<evidence type="ECO:0000313" key="14">
    <source>
        <dbReference type="Proteomes" id="UP000244441"/>
    </source>
</evidence>
<keyword evidence="9" id="KW-0326">Glycosidase</keyword>
<dbReference type="Pfam" id="PF10135">
    <property type="entry name" value="Rod-binding"/>
    <property type="match status" value="1"/>
</dbReference>
<keyword evidence="10" id="KW-0961">Cell wall biogenesis/degradation</keyword>
<evidence type="ECO:0000256" key="5">
    <source>
        <dbReference type="ARBA" id="ARBA00013433"/>
    </source>
</evidence>